<dbReference type="GO" id="GO:0008933">
    <property type="term" value="F:peptidoglycan lytic transglycosylase activity"/>
    <property type="evidence" value="ECO:0007669"/>
    <property type="project" value="InterPro"/>
</dbReference>
<dbReference type="InterPro" id="IPR023346">
    <property type="entry name" value="Lysozyme-like_dom_sf"/>
</dbReference>
<dbReference type="InterPro" id="IPR000189">
    <property type="entry name" value="Transglyc_AS"/>
</dbReference>
<evidence type="ECO:0000256" key="2">
    <source>
        <dbReference type="SAM" id="Phobius"/>
    </source>
</evidence>
<comment type="similarity">
    <text evidence="1">Belongs to the transglycosylase Slt family.</text>
</comment>
<keyword evidence="2" id="KW-0472">Membrane</keyword>
<keyword evidence="5" id="KW-1185">Reference proteome</keyword>
<dbReference type="PROSITE" id="PS00922">
    <property type="entry name" value="TRANSGLYCOSYLASE"/>
    <property type="match status" value="1"/>
</dbReference>
<dbReference type="CDD" id="cd13401">
    <property type="entry name" value="Slt70-like"/>
    <property type="match status" value="1"/>
</dbReference>
<dbReference type="Gene3D" id="1.10.530.10">
    <property type="match status" value="1"/>
</dbReference>
<dbReference type="PANTHER" id="PTHR37423">
    <property type="entry name" value="SOLUBLE LYTIC MUREIN TRANSGLYCOSYLASE-RELATED"/>
    <property type="match status" value="1"/>
</dbReference>
<comment type="caution">
    <text evidence="4">The sequence shown here is derived from an EMBL/GenBank/DDBJ whole genome shotgun (WGS) entry which is preliminary data.</text>
</comment>
<feature type="transmembrane region" description="Helical" evidence="2">
    <location>
        <begin position="104"/>
        <end position="124"/>
    </location>
</feature>
<sequence>MLAKGVLSSCVTLLKMVSCILVIRESLLWLTNITYNAIRMNPIKIQPCARMTHCPELVAPTGNFSIRLLISWLLRMYQRIQTNMSKPQQICARMRTDMGCNSHLSFLSMRILLVIILLTGLFSIQKTVAFESSNSEVMGKKYVTYYQDFLKNKDYQELKQLDEMRTQISKIKNSTESIYANLGLLNVAIDSENMNYSEFAIQNLKSKKSKMSLLELDIFKIYHAKYLYLKNDYAGAILLLKPLANKGKSILSPLVSPLYLDALLDLGLRAEALDYYKKNSEIVEQNLDWETLNSIYVKLASAAVYFNQFNLALNFLKKPLLFYPVEKAGRESMVILAKIECAGGSIGSLYFREENMMYLSREIFRRIGNQTDSKNYVLALIGINPQDPLPKVKVDKLSIQEKLKILSIADLLINSREYQLADIVLEYLSEAEMYIEPFSKDKILDMRGRVFNALQKPLKAAQSYFRIFNEMPTSKLADTAKLKYAMSLHYARNNSESAQFSIANQIYTSREEQSWFTFWQYYLSSQFLEAENKAKEYVSLSPKNADSNRFQYWLNVLRKNKIDKDLYIKNLTEISNKNFDYPYPIFSRMKLNEFLSIPYKVNIVNNQNFKDFYVTQSNPFINKKLQNPQLEIIRKLVNYKLNEIAKQHIKAVNIKRLKKKEIVALANLAYMAKDYKLASELMRNNFSYTLQDYNIIENWSEKTNFWKLNFPLAYWSDIQNASRLADIDPFWLLSIMRAESSYDAKAESPVGAIGLMQIMPYTGLNISKHIGKENFNIGLLKDPGQSIAFSAWYLRMLLKIYNGNYLLATAAYNSGPEAVNRWINQNSSLTIDEFYENIPFQETKRYVAKVLGFLDIYYKVQLGVTNGYSLDSGENLPDIFIRMKIF</sequence>
<dbReference type="GO" id="GO:0016020">
    <property type="term" value="C:membrane"/>
    <property type="evidence" value="ECO:0007669"/>
    <property type="project" value="InterPro"/>
</dbReference>
<protein>
    <submittedName>
        <fullName evidence="4">Lytic transglycosylase domain-containing protein</fullName>
    </submittedName>
</protein>
<evidence type="ECO:0000313" key="4">
    <source>
        <dbReference type="EMBL" id="RDB35491.1"/>
    </source>
</evidence>
<dbReference type="GO" id="GO:0000270">
    <property type="term" value="P:peptidoglycan metabolic process"/>
    <property type="evidence" value="ECO:0007669"/>
    <property type="project" value="InterPro"/>
</dbReference>
<evidence type="ECO:0000256" key="1">
    <source>
        <dbReference type="ARBA" id="ARBA00007734"/>
    </source>
</evidence>
<organism evidence="4 5">
    <name type="scientific">Spirobacillus cienkowskii</name>
    <dbReference type="NCBI Taxonomy" id="495820"/>
    <lineage>
        <taxon>Bacteria</taxon>
        <taxon>Pseudomonadati</taxon>
        <taxon>Bdellovibrionota</taxon>
        <taxon>Oligoflexia</taxon>
        <taxon>Silvanigrellales</taxon>
        <taxon>Spirobacillus</taxon>
    </lineage>
</organism>
<keyword evidence="2" id="KW-0812">Transmembrane</keyword>
<gene>
    <name evidence="4" type="ORF">DCC88_09985</name>
</gene>
<dbReference type="SUPFAM" id="SSF53955">
    <property type="entry name" value="Lysozyme-like"/>
    <property type="match status" value="1"/>
</dbReference>
<evidence type="ECO:0000259" key="3">
    <source>
        <dbReference type="Pfam" id="PF01464"/>
    </source>
</evidence>
<keyword evidence="2" id="KW-1133">Transmembrane helix</keyword>
<dbReference type="PANTHER" id="PTHR37423:SF2">
    <property type="entry name" value="MEMBRANE-BOUND LYTIC MUREIN TRANSGLYCOSYLASE C"/>
    <property type="match status" value="1"/>
</dbReference>
<dbReference type="InterPro" id="IPR008258">
    <property type="entry name" value="Transglycosylase_SLT_dom_1"/>
</dbReference>
<dbReference type="EMBL" id="QOVW01000084">
    <property type="protein sequence ID" value="RDB35491.1"/>
    <property type="molecule type" value="Genomic_DNA"/>
</dbReference>
<dbReference type="Proteomes" id="UP000253934">
    <property type="component" value="Unassembled WGS sequence"/>
</dbReference>
<evidence type="ECO:0000313" key="5">
    <source>
        <dbReference type="Proteomes" id="UP000253934"/>
    </source>
</evidence>
<feature type="domain" description="Transglycosylase SLT" evidence="3">
    <location>
        <begin position="719"/>
        <end position="833"/>
    </location>
</feature>
<name>A0A369KLH6_9BACT</name>
<reference evidence="4" key="1">
    <citation type="submission" date="2018-04" db="EMBL/GenBank/DDBJ databases">
        <title>Draft genome sequence of the Candidatus Spirobacillus cienkowskii, a pathogen of freshwater Daphnia species, reconstructed from hemolymph metagenomic reads.</title>
        <authorList>
            <person name="Bresciani L."/>
            <person name="Lemos L.N."/>
            <person name="Wale N."/>
            <person name="Lin J.Y."/>
            <person name="Fernandes G.R."/>
            <person name="Duffy M.A."/>
            <person name="Rodrigues J.M."/>
        </authorList>
    </citation>
    <scope>NUCLEOTIDE SEQUENCE [LARGE SCALE GENOMIC DNA]</scope>
    <source>
        <strain evidence="4">Binning01</strain>
    </source>
</reference>
<dbReference type="AlphaFoldDB" id="A0A369KLH6"/>
<proteinExistence type="inferred from homology"/>
<dbReference type="Pfam" id="PF01464">
    <property type="entry name" value="SLT"/>
    <property type="match status" value="1"/>
</dbReference>
<accession>A0A369KLH6</accession>